<keyword evidence="2" id="KW-1003">Cell membrane</keyword>
<proteinExistence type="predicted"/>
<feature type="region of interest" description="Disordered" evidence="6">
    <location>
        <begin position="1"/>
        <end position="29"/>
    </location>
</feature>
<evidence type="ECO:0000256" key="2">
    <source>
        <dbReference type="ARBA" id="ARBA00022475"/>
    </source>
</evidence>
<comment type="caution">
    <text evidence="8">The sequence shown here is derived from an EMBL/GenBank/DDBJ whole genome shotgun (WGS) entry which is preliminary data.</text>
</comment>
<sequence>MDKPPVRPSAPAPAPRTSGGRNSRDSDGEVKLPPPVEDAMIKILHAVIHFAVRILAVLMVLVILWGVADVAYVMFQKLVEAPFMMLTVSDILVIFGSFMAVLIAIEIFVNITVYIKHDALPIKMVIATALMAVARKVIMLDFKELEWHYIVAIATVILALGLTYWLISPKPQPVKTDDR</sequence>
<dbReference type="Pfam" id="PF06146">
    <property type="entry name" value="PsiE"/>
    <property type="match status" value="1"/>
</dbReference>
<evidence type="ECO:0000256" key="7">
    <source>
        <dbReference type="SAM" id="Phobius"/>
    </source>
</evidence>
<accession>A0A177NIT3</accession>
<dbReference type="STRING" id="702114.A1355_07255"/>
<dbReference type="Proteomes" id="UP000077628">
    <property type="component" value="Unassembled WGS sequence"/>
</dbReference>
<reference evidence="9" key="1">
    <citation type="submission" date="2016-03" db="EMBL/GenBank/DDBJ databases">
        <authorList>
            <person name="Heylen K."/>
            <person name="De Vos P."/>
            <person name="Vekeman B."/>
        </authorList>
    </citation>
    <scope>NUCLEOTIDE SEQUENCE [LARGE SCALE GENOMIC DNA]</scope>
    <source>
        <strain evidence="9">R-45383</strain>
    </source>
</reference>
<organism evidence="8 9">
    <name type="scientific">Methylomonas koyamae</name>
    <dbReference type="NCBI Taxonomy" id="702114"/>
    <lineage>
        <taxon>Bacteria</taxon>
        <taxon>Pseudomonadati</taxon>
        <taxon>Pseudomonadota</taxon>
        <taxon>Gammaproteobacteria</taxon>
        <taxon>Methylococcales</taxon>
        <taxon>Methylococcaceae</taxon>
        <taxon>Methylomonas</taxon>
    </lineage>
</organism>
<feature type="transmembrane region" description="Helical" evidence="7">
    <location>
        <begin position="50"/>
        <end position="75"/>
    </location>
</feature>
<evidence type="ECO:0000313" key="8">
    <source>
        <dbReference type="EMBL" id="OAI17752.1"/>
    </source>
</evidence>
<dbReference type="EMBL" id="LUUK01000176">
    <property type="protein sequence ID" value="OAI17752.1"/>
    <property type="molecule type" value="Genomic_DNA"/>
</dbReference>
<evidence type="ECO:0000256" key="5">
    <source>
        <dbReference type="ARBA" id="ARBA00023136"/>
    </source>
</evidence>
<keyword evidence="9" id="KW-1185">Reference proteome</keyword>
<name>A0A177NIT3_9GAMM</name>
<feature type="transmembrane region" description="Helical" evidence="7">
    <location>
        <begin position="81"/>
        <end position="108"/>
    </location>
</feature>
<keyword evidence="4 7" id="KW-1133">Transmembrane helix</keyword>
<evidence type="ECO:0000256" key="4">
    <source>
        <dbReference type="ARBA" id="ARBA00022989"/>
    </source>
</evidence>
<evidence type="ECO:0000256" key="1">
    <source>
        <dbReference type="ARBA" id="ARBA00004651"/>
    </source>
</evidence>
<dbReference type="AlphaFoldDB" id="A0A177NIT3"/>
<dbReference type="InterPro" id="IPR020948">
    <property type="entry name" value="P_starv_induced_PsiE-like"/>
</dbReference>
<keyword evidence="3 7" id="KW-0812">Transmembrane</keyword>
<dbReference type="GO" id="GO:0005886">
    <property type="term" value="C:plasma membrane"/>
    <property type="evidence" value="ECO:0007669"/>
    <property type="project" value="UniProtKB-SubCell"/>
</dbReference>
<protein>
    <recommendedName>
        <fullName evidence="10">Phosphate-starvation-inducible E-like protein</fullName>
    </recommendedName>
</protein>
<gene>
    <name evidence="8" type="ORF">A1355_07255</name>
</gene>
<comment type="subcellular location">
    <subcellularLocation>
        <location evidence="1">Cell membrane</location>
        <topology evidence="1">Multi-pass membrane protein</topology>
    </subcellularLocation>
</comment>
<evidence type="ECO:0008006" key="10">
    <source>
        <dbReference type="Google" id="ProtNLM"/>
    </source>
</evidence>
<keyword evidence="5 7" id="KW-0472">Membrane</keyword>
<evidence type="ECO:0000256" key="3">
    <source>
        <dbReference type="ARBA" id="ARBA00022692"/>
    </source>
</evidence>
<feature type="transmembrane region" description="Helical" evidence="7">
    <location>
        <begin position="146"/>
        <end position="167"/>
    </location>
</feature>
<dbReference type="RefSeq" id="WP_064029239.1">
    <property type="nucleotide sequence ID" value="NZ_LUUK01000176.1"/>
</dbReference>
<evidence type="ECO:0000313" key="9">
    <source>
        <dbReference type="Proteomes" id="UP000077628"/>
    </source>
</evidence>
<evidence type="ECO:0000256" key="6">
    <source>
        <dbReference type="SAM" id="MobiDB-lite"/>
    </source>
</evidence>
<dbReference type="OrthoDB" id="557705at2"/>
<feature type="compositionally biased region" description="Pro residues" evidence="6">
    <location>
        <begin position="1"/>
        <end position="14"/>
    </location>
</feature>